<dbReference type="GO" id="GO:0006814">
    <property type="term" value="P:sodium ion transport"/>
    <property type="evidence" value="ECO:0007669"/>
    <property type="project" value="InterPro"/>
</dbReference>
<evidence type="ECO:0000256" key="1">
    <source>
        <dbReference type="ARBA" id="ARBA00004651"/>
    </source>
</evidence>
<keyword evidence="5 7" id="KW-1133">Transmembrane helix</keyword>
<organism evidence="9 10">
    <name type="scientific">Gloeothece verrucosa (strain PCC 7822)</name>
    <name type="common">Cyanothece sp. (strain PCC 7822)</name>
    <dbReference type="NCBI Taxonomy" id="497965"/>
    <lineage>
        <taxon>Bacteria</taxon>
        <taxon>Bacillati</taxon>
        <taxon>Cyanobacteriota</taxon>
        <taxon>Cyanophyceae</taxon>
        <taxon>Oscillatoriophycideae</taxon>
        <taxon>Chroococcales</taxon>
        <taxon>Aphanothecaceae</taxon>
        <taxon>Gloeothece</taxon>
        <taxon>Gloeothece verrucosa</taxon>
    </lineage>
</organism>
<dbReference type="HOGENOM" id="CLU_027408_6_0_3"/>
<keyword evidence="6 7" id="KW-0472">Membrane</keyword>
<feature type="transmembrane region" description="Helical" evidence="7">
    <location>
        <begin position="250"/>
        <end position="273"/>
    </location>
</feature>
<dbReference type="PANTHER" id="PTHR11328">
    <property type="entry name" value="MAJOR FACILITATOR SUPERFAMILY DOMAIN-CONTAINING PROTEIN"/>
    <property type="match status" value="1"/>
</dbReference>
<feature type="transmembrane region" description="Helical" evidence="7">
    <location>
        <begin position="426"/>
        <end position="453"/>
    </location>
</feature>
<dbReference type="Pfam" id="PF13347">
    <property type="entry name" value="MFS_2"/>
    <property type="match status" value="1"/>
</dbReference>
<keyword evidence="3" id="KW-1003">Cell membrane</keyword>
<dbReference type="InterPro" id="IPR020846">
    <property type="entry name" value="MFS_dom"/>
</dbReference>
<evidence type="ECO:0000313" key="10">
    <source>
        <dbReference type="Proteomes" id="UP000008206"/>
    </source>
</evidence>
<dbReference type="STRING" id="497965.Cyan7822_1101"/>
<dbReference type="InterPro" id="IPR036259">
    <property type="entry name" value="MFS_trans_sf"/>
</dbReference>
<keyword evidence="4 7" id="KW-0812">Transmembrane</keyword>
<evidence type="ECO:0000256" key="2">
    <source>
        <dbReference type="ARBA" id="ARBA00022448"/>
    </source>
</evidence>
<evidence type="ECO:0000256" key="7">
    <source>
        <dbReference type="SAM" id="Phobius"/>
    </source>
</evidence>
<proteinExistence type="predicted"/>
<name>E0UEX8_GLOV7</name>
<dbReference type="NCBIfam" id="TIGR00792">
    <property type="entry name" value="gph"/>
    <property type="match status" value="1"/>
</dbReference>
<feature type="transmembrane region" description="Helical" evidence="7">
    <location>
        <begin position="91"/>
        <end position="111"/>
    </location>
</feature>
<feature type="transmembrane region" description="Helical" evidence="7">
    <location>
        <begin position="40"/>
        <end position="64"/>
    </location>
</feature>
<dbReference type="InterPro" id="IPR039672">
    <property type="entry name" value="MFS_2"/>
</dbReference>
<sequence length="477" mass="53095">MKVFKTNVAQIDSSVDLDLKTKLAYGVGELSNALPSNLSVFFFLFFLTNVAGLNAGWAATIILISKVWDAVNDPLIGWISDRIRSPFGRRYPLMVLGAIPLGLSFCLIWFVPSLPNQGLLFLYYLTILFCYDVSFTTVVLPINTLASELTQKYNERTTLVSFKSAFAIGGSIFSLVLAQVIFTFVPDKKQQFITLGVVCGLIAIISVYLCVFGTYRRYQVIKKSRPPIIDSAPSFSILQQLKIVFSNRPFLFVMGIYLCSWLSLQTVGGILLYFVTNCMQLPKTYFTQMALTFQGTALIMMFVWSLLARRIGKKEIFCWATPITVVAIMGLFFLQPGQVTLLYVIGVMAGFGISAAYVVPWSMLPDVIDLDELNTGHRREGVFYGFMVQLQKLGIALGLFLVGKILDAAGYIPTSSNQIDIVQPASALWAIRLIISPIPALLLGVAFILAFFYPITKKVHEEILLKLSEKRKNLSLS</sequence>
<dbReference type="SUPFAM" id="SSF103473">
    <property type="entry name" value="MFS general substrate transporter"/>
    <property type="match status" value="1"/>
</dbReference>
<dbReference type="AlphaFoldDB" id="E0UEX8"/>
<dbReference type="PROSITE" id="PS50850">
    <property type="entry name" value="MFS"/>
    <property type="match status" value="1"/>
</dbReference>
<evidence type="ECO:0000256" key="5">
    <source>
        <dbReference type="ARBA" id="ARBA00022989"/>
    </source>
</evidence>
<evidence type="ECO:0000259" key="8">
    <source>
        <dbReference type="PROSITE" id="PS50850"/>
    </source>
</evidence>
<dbReference type="OrthoDB" id="9764596at2"/>
<evidence type="ECO:0000313" key="9">
    <source>
        <dbReference type="EMBL" id="ADN13108.1"/>
    </source>
</evidence>
<feature type="transmembrane region" description="Helical" evidence="7">
    <location>
        <begin position="382"/>
        <end position="406"/>
    </location>
</feature>
<protein>
    <submittedName>
        <fullName evidence="9">Sugar (Glycoside-Pentoside-Hexuronide) transporter</fullName>
    </submittedName>
</protein>
<evidence type="ECO:0000256" key="4">
    <source>
        <dbReference type="ARBA" id="ARBA00022692"/>
    </source>
</evidence>
<dbReference type="RefSeq" id="WP_013321215.1">
    <property type="nucleotide sequence ID" value="NC_014501.1"/>
</dbReference>
<dbReference type="GO" id="GO:0005886">
    <property type="term" value="C:plasma membrane"/>
    <property type="evidence" value="ECO:0007669"/>
    <property type="project" value="UniProtKB-SubCell"/>
</dbReference>
<dbReference type="InterPro" id="IPR001927">
    <property type="entry name" value="Na/Gal_symport"/>
</dbReference>
<feature type="transmembrane region" description="Helical" evidence="7">
    <location>
        <begin position="285"/>
        <end position="304"/>
    </location>
</feature>
<evidence type="ECO:0000256" key="3">
    <source>
        <dbReference type="ARBA" id="ARBA00022475"/>
    </source>
</evidence>
<dbReference type="CDD" id="cd17332">
    <property type="entry name" value="MFS_MelB_like"/>
    <property type="match status" value="1"/>
</dbReference>
<keyword evidence="10" id="KW-1185">Reference proteome</keyword>
<keyword evidence="2" id="KW-0813">Transport</keyword>
<dbReference type="EMBL" id="CP002198">
    <property type="protein sequence ID" value="ADN13108.1"/>
    <property type="molecule type" value="Genomic_DNA"/>
</dbReference>
<dbReference type="FunFam" id="1.20.1250.20:FF:000183">
    <property type="entry name" value="sodium-dependent lysophosphatidylcholine symporter 1 isoform X2"/>
    <property type="match status" value="1"/>
</dbReference>
<accession>E0UEX8</accession>
<comment type="subcellular location">
    <subcellularLocation>
        <location evidence="1">Cell membrane</location>
        <topology evidence="1">Multi-pass membrane protein</topology>
    </subcellularLocation>
</comment>
<reference evidence="10" key="1">
    <citation type="journal article" date="2011" name="MBio">
        <title>Novel metabolic attributes of the genus Cyanothece, comprising a group of unicellular nitrogen-fixing Cyanobacteria.</title>
        <authorList>
            <person name="Bandyopadhyay A."/>
            <person name="Elvitigala T."/>
            <person name="Welsh E."/>
            <person name="Stockel J."/>
            <person name="Liberton M."/>
            <person name="Min H."/>
            <person name="Sherman L.A."/>
            <person name="Pakrasi H.B."/>
        </authorList>
    </citation>
    <scope>NUCLEOTIDE SEQUENCE [LARGE SCALE GENOMIC DNA]</scope>
    <source>
        <strain evidence="10">PCC 7822</strain>
    </source>
</reference>
<feature type="transmembrane region" description="Helical" evidence="7">
    <location>
        <begin position="192"/>
        <end position="215"/>
    </location>
</feature>
<gene>
    <name evidence="9" type="ordered locus">Cyan7822_1101</name>
</gene>
<feature type="transmembrane region" description="Helical" evidence="7">
    <location>
        <begin position="123"/>
        <end position="145"/>
    </location>
</feature>
<feature type="transmembrane region" description="Helical" evidence="7">
    <location>
        <begin position="340"/>
        <end position="361"/>
    </location>
</feature>
<evidence type="ECO:0000256" key="6">
    <source>
        <dbReference type="ARBA" id="ARBA00023136"/>
    </source>
</evidence>
<feature type="domain" description="Major facilitator superfamily (MFS) profile" evidence="8">
    <location>
        <begin position="21"/>
        <end position="458"/>
    </location>
</feature>
<dbReference type="eggNOG" id="COG2211">
    <property type="taxonomic scope" value="Bacteria"/>
</dbReference>
<dbReference type="GO" id="GO:0008643">
    <property type="term" value="P:carbohydrate transport"/>
    <property type="evidence" value="ECO:0007669"/>
    <property type="project" value="InterPro"/>
</dbReference>
<dbReference type="Gene3D" id="1.20.1250.20">
    <property type="entry name" value="MFS general substrate transporter like domains"/>
    <property type="match status" value="2"/>
</dbReference>
<dbReference type="KEGG" id="cyj:Cyan7822_1101"/>
<dbReference type="GO" id="GO:0015293">
    <property type="term" value="F:symporter activity"/>
    <property type="evidence" value="ECO:0007669"/>
    <property type="project" value="InterPro"/>
</dbReference>
<feature type="transmembrane region" description="Helical" evidence="7">
    <location>
        <begin position="165"/>
        <end position="186"/>
    </location>
</feature>
<dbReference type="PANTHER" id="PTHR11328:SF24">
    <property type="entry name" value="MAJOR FACILITATOR SUPERFAMILY (MFS) PROFILE DOMAIN-CONTAINING PROTEIN"/>
    <property type="match status" value="1"/>
</dbReference>
<dbReference type="Proteomes" id="UP000008206">
    <property type="component" value="Chromosome"/>
</dbReference>
<feature type="transmembrane region" description="Helical" evidence="7">
    <location>
        <begin position="316"/>
        <end position="334"/>
    </location>
</feature>